<evidence type="ECO:0000313" key="1">
    <source>
        <dbReference type="EMBL" id="VFQ60349.1"/>
    </source>
</evidence>
<dbReference type="InterPro" id="IPR045868">
    <property type="entry name" value="Znf_C3H13/40"/>
</dbReference>
<organism evidence="1 2">
    <name type="scientific">Cuscuta campestris</name>
    <dbReference type="NCBI Taxonomy" id="132261"/>
    <lineage>
        <taxon>Eukaryota</taxon>
        <taxon>Viridiplantae</taxon>
        <taxon>Streptophyta</taxon>
        <taxon>Embryophyta</taxon>
        <taxon>Tracheophyta</taxon>
        <taxon>Spermatophyta</taxon>
        <taxon>Magnoliopsida</taxon>
        <taxon>eudicotyledons</taxon>
        <taxon>Gunneridae</taxon>
        <taxon>Pentapetalae</taxon>
        <taxon>asterids</taxon>
        <taxon>lamiids</taxon>
        <taxon>Solanales</taxon>
        <taxon>Convolvulaceae</taxon>
        <taxon>Cuscuteae</taxon>
        <taxon>Cuscuta</taxon>
        <taxon>Cuscuta subgen. Grammica</taxon>
        <taxon>Cuscuta sect. Cleistogrammica</taxon>
    </lineage>
</organism>
<dbReference type="OrthoDB" id="665283at2759"/>
<dbReference type="PANTHER" id="PTHR38160:SF1">
    <property type="entry name" value="ZINC FINGER CCCH DOMAIN-CONTAINING PROTEIN 40"/>
    <property type="match status" value="1"/>
</dbReference>
<keyword evidence="2" id="KW-1185">Reference proteome</keyword>
<dbReference type="EMBL" id="OOIL02000115">
    <property type="protein sequence ID" value="VFQ60349.1"/>
    <property type="molecule type" value="Genomic_DNA"/>
</dbReference>
<reference evidence="1 2" key="1">
    <citation type="submission" date="2018-04" db="EMBL/GenBank/DDBJ databases">
        <authorList>
            <person name="Vogel A."/>
        </authorList>
    </citation>
    <scope>NUCLEOTIDE SEQUENCE [LARGE SCALE GENOMIC DNA]</scope>
</reference>
<accession>A0A484KBP8</accession>
<gene>
    <name evidence="1" type="ORF">CCAM_LOCUS2125</name>
</gene>
<evidence type="ECO:0000313" key="2">
    <source>
        <dbReference type="Proteomes" id="UP000595140"/>
    </source>
</evidence>
<proteinExistence type="predicted"/>
<dbReference type="Proteomes" id="UP000595140">
    <property type="component" value="Unassembled WGS sequence"/>
</dbReference>
<dbReference type="GO" id="GO:0046872">
    <property type="term" value="F:metal ion binding"/>
    <property type="evidence" value="ECO:0007669"/>
    <property type="project" value="InterPro"/>
</dbReference>
<dbReference type="AlphaFoldDB" id="A0A484KBP8"/>
<protein>
    <submittedName>
        <fullName evidence="1">Uncharacterized protein</fullName>
    </submittedName>
</protein>
<dbReference type="PANTHER" id="PTHR38160">
    <property type="entry name" value="ZINC FINGER CCCH DOMAIN-CONTAINING PROTEIN 40"/>
    <property type="match status" value="1"/>
</dbReference>
<sequence length="81" mass="8937">MAAHAEDEDVEVVEIEEKHGMYENASIVVAGEAVFDVKKFTSLPPPPPLPIYKDSYSQLMGQDENVDIDGVDEETTEVDIV</sequence>
<name>A0A484KBP8_9ASTE</name>